<dbReference type="InterPro" id="IPR044823">
    <property type="entry name" value="ASIL1/2-like"/>
</dbReference>
<evidence type="ECO:0000313" key="6">
    <source>
        <dbReference type="Proteomes" id="UP000247702"/>
    </source>
</evidence>
<dbReference type="AlphaFoldDB" id="A0A2Z6RTM9"/>
<dbReference type="PANTHER" id="PTHR31307:SF4">
    <property type="entry name" value="TRIHELIX TRANSCRIPTION FACTOR ASIL2"/>
    <property type="match status" value="1"/>
</dbReference>
<keyword evidence="6" id="KW-1185">Reference proteome</keyword>
<reference evidence="4 6" key="1">
    <citation type="submission" date="2017-11" db="EMBL/GenBank/DDBJ databases">
        <title>The genome of Rhizophagus clarus HR1 reveals common genetic basis of auxotrophy among arbuscular mycorrhizal fungi.</title>
        <authorList>
            <person name="Kobayashi Y."/>
        </authorList>
    </citation>
    <scope>NUCLEOTIDE SEQUENCE [LARGE SCALE GENOMIC DNA]</scope>
    <source>
        <strain evidence="4 6">HR1</strain>
    </source>
</reference>
<evidence type="ECO:0000313" key="4">
    <source>
        <dbReference type="EMBL" id="GBB95298.1"/>
    </source>
</evidence>
<evidence type="ECO:0000259" key="3">
    <source>
        <dbReference type="Pfam" id="PF13837"/>
    </source>
</evidence>
<sequence length="326" mass="37790">MTSVTSKNKKKGLSTSNINVNTNVKLHPKSTTLERSNLPIKITSEPTLTHKETTQTIIDLSDDLIEPTKNLNAETTQAEPQKIEVSMPPMKGTKRKKQVLKKEVKSNDDGTKWTDSEIKILLEFWRENLEEWKRGKVKVYQKIVSENVLPGRTLDQIRNKVGKLRETYLQKKKKANSTGKGSVEWIWFSQMEEILSQSKAINPDYITDSTSDSPPISDSENSNNSENSNDKENYKADEPRKKKRKSIGIEGISEVIAAMGESRDRFYEKKLDLEERENQKKFELEKKKLNQQYELEKSKLEIERLRAENEKVKLELEMLKFRKNNE</sequence>
<dbReference type="EMBL" id="BEXD01001677">
    <property type="protein sequence ID" value="GBB95298.1"/>
    <property type="molecule type" value="Genomic_DNA"/>
</dbReference>
<keyword evidence="1" id="KW-0175">Coiled coil</keyword>
<dbReference type="OrthoDB" id="6346437at2759"/>
<proteinExistence type="predicted"/>
<dbReference type="EMBL" id="BLAL01000058">
    <property type="protein sequence ID" value="GES81855.1"/>
    <property type="molecule type" value="Genomic_DNA"/>
</dbReference>
<dbReference type="PANTHER" id="PTHR31307">
    <property type="entry name" value="TRIHELIX TRANSCRIPTION FACTOR ASIL2"/>
    <property type="match status" value="1"/>
</dbReference>
<accession>A0A2Z6RTM9</accession>
<feature type="compositionally biased region" description="Polar residues" evidence="2">
    <location>
        <begin position="13"/>
        <end position="30"/>
    </location>
</feature>
<feature type="domain" description="Myb/SANT-like DNA-binding" evidence="3">
    <location>
        <begin position="111"/>
        <end position="194"/>
    </location>
</feature>
<feature type="compositionally biased region" description="Low complexity" evidence="2">
    <location>
        <begin position="206"/>
        <end position="227"/>
    </location>
</feature>
<feature type="coiled-coil region" evidence="1">
    <location>
        <begin position="279"/>
        <end position="324"/>
    </location>
</feature>
<protein>
    <submittedName>
        <fullName evidence="5">Trihelix transcription factor ASIL1-like</fullName>
    </submittedName>
</protein>
<gene>
    <name evidence="5" type="ORF">RCL2_000909600</name>
    <name evidence="4" type="ORF">RclHR1_25070002</name>
</gene>
<dbReference type="InterPro" id="IPR044822">
    <property type="entry name" value="Myb_DNA-bind_4"/>
</dbReference>
<feature type="region of interest" description="Disordered" evidence="2">
    <location>
        <begin position="1"/>
        <end position="30"/>
    </location>
</feature>
<comment type="caution">
    <text evidence="4">The sequence shown here is derived from an EMBL/GenBank/DDBJ whole genome shotgun (WGS) entry which is preliminary data.</text>
</comment>
<dbReference type="Proteomes" id="UP000615446">
    <property type="component" value="Unassembled WGS sequence"/>
</dbReference>
<organism evidence="4 6">
    <name type="scientific">Rhizophagus clarus</name>
    <dbReference type="NCBI Taxonomy" id="94130"/>
    <lineage>
        <taxon>Eukaryota</taxon>
        <taxon>Fungi</taxon>
        <taxon>Fungi incertae sedis</taxon>
        <taxon>Mucoromycota</taxon>
        <taxon>Glomeromycotina</taxon>
        <taxon>Glomeromycetes</taxon>
        <taxon>Glomerales</taxon>
        <taxon>Glomeraceae</taxon>
        <taxon>Rhizophagus</taxon>
    </lineage>
</organism>
<reference evidence="5" key="2">
    <citation type="submission" date="2019-10" db="EMBL/GenBank/DDBJ databases">
        <title>Conservation and host-specific expression of non-tandemly repeated heterogenous ribosome RNA gene in arbuscular mycorrhizal fungi.</title>
        <authorList>
            <person name="Maeda T."/>
            <person name="Kobayashi Y."/>
            <person name="Nakagawa T."/>
            <person name="Ezawa T."/>
            <person name="Yamaguchi K."/>
            <person name="Bino T."/>
            <person name="Nishimoto Y."/>
            <person name="Shigenobu S."/>
            <person name="Kawaguchi M."/>
        </authorList>
    </citation>
    <scope>NUCLEOTIDE SEQUENCE</scope>
    <source>
        <strain evidence="5">HR1</strain>
    </source>
</reference>
<evidence type="ECO:0000256" key="2">
    <source>
        <dbReference type="SAM" id="MobiDB-lite"/>
    </source>
</evidence>
<evidence type="ECO:0000256" key="1">
    <source>
        <dbReference type="SAM" id="Coils"/>
    </source>
</evidence>
<name>A0A2Z6RTM9_9GLOM</name>
<dbReference type="Pfam" id="PF13837">
    <property type="entry name" value="Myb_DNA-bind_4"/>
    <property type="match status" value="1"/>
</dbReference>
<feature type="region of interest" description="Disordered" evidence="2">
    <location>
        <begin position="205"/>
        <end position="245"/>
    </location>
</feature>
<feature type="compositionally biased region" description="Basic and acidic residues" evidence="2">
    <location>
        <begin position="228"/>
        <end position="240"/>
    </location>
</feature>
<evidence type="ECO:0000313" key="5">
    <source>
        <dbReference type="EMBL" id="GES81855.1"/>
    </source>
</evidence>
<dbReference type="Proteomes" id="UP000247702">
    <property type="component" value="Unassembled WGS sequence"/>
</dbReference>